<dbReference type="InterPro" id="IPR003591">
    <property type="entry name" value="Leu-rich_rpt_typical-subtyp"/>
</dbReference>
<dbReference type="Gene3D" id="3.80.10.10">
    <property type="entry name" value="Ribonuclease Inhibitor"/>
    <property type="match status" value="1"/>
</dbReference>
<dbReference type="GO" id="GO:0005886">
    <property type="term" value="C:plasma membrane"/>
    <property type="evidence" value="ECO:0007669"/>
    <property type="project" value="TreeGrafter"/>
</dbReference>
<dbReference type="eggNOG" id="KOG0619">
    <property type="taxonomic scope" value="Eukaryota"/>
</dbReference>
<organism evidence="4 5">
    <name type="scientific">Ectocarpus siliculosus</name>
    <name type="common">Brown alga</name>
    <name type="synonym">Conferva siliculosa</name>
    <dbReference type="NCBI Taxonomy" id="2880"/>
    <lineage>
        <taxon>Eukaryota</taxon>
        <taxon>Sar</taxon>
        <taxon>Stramenopiles</taxon>
        <taxon>Ochrophyta</taxon>
        <taxon>PX clade</taxon>
        <taxon>Phaeophyceae</taxon>
        <taxon>Ectocarpales</taxon>
        <taxon>Ectocarpaceae</taxon>
        <taxon>Ectocarpus</taxon>
    </lineage>
</organism>
<dbReference type="OrthoDB" id="1055097at2759"/>
<accession>D7G2Y6</accession>
<dbReference type="EMBL" id="FN649739">
    <property type="protein sequence ID" value="CBJ48843.1"/>
    <property type="molecule type" value="Genomic_DNA"/>
</dbReference>
<dbReference type="InterPro" id="IPR000421">
    <property type="entry name" value="FA58C"/>
</dbReference>
<dbReference type="EMBL" id="FN648696">
    <property type="protein sequence ID" value="CBJ48843.1"/>
    <property type="molecule type" value="Genomic_DNA"/>
</dbReference>
<dbReference type="Proteomes" id="UP000002630">
    <property type="component" value="Linkage Group LG14"/>
</dbReference>
<reference evidence="4 5" key="1">
    <citation type="journal article" date="2010" name="Nature">
        <title>The Ectocarpus genome and the independent evolution of multicellularity in brown algae.</title>
        <authorList>
            <person name="Cock J.M."/>
            <person name="Sterck L."/>
            <person name="Rouze P."/>
            <person name="Scornet D."/>
            <person name="Allen A.E."/>
            <person name="Amoutzias G."/>
            <person name="Anthouard V."/>
            <person name="Artiguenave F."/>
            <person name="Aury J.M."/>
            <person name="Badger J.H."/>
            <person name="Beszteri B."/>
            <person name="Billiau K."/>
            <person name="Bonnet E."/>
            <person name="Bothwell J.H."/>
            <person name="Bowler C."/>
            <person name="Boyen C."/>
            <person name="Brownlee C."/>
            <person name="Carrano C.J."/>
            <person name="Charrier B."/>
            <person name="Cho G.Y."/>
            <person name="Coelho S.M."/>
            <person name="Collen J."/>
            <person name="Corre E."/>
            <person name="Da Silva C."/>
            <person name="Delage L."/>
            <person name="Delaroque N."/>
            <person name="Dittami S.M."/>
            <person name="Doulbeau S."/>
            <person name="Elias M."/>
            <person name="Farnham G."/>
            <person name="Gachon C.M."/>
            <person name="Gschloessl B."/>
            <person name="Heesch S."/>
            <person name="Jabbari K."/>
            <person name="Jubin C."/>
            <person name="Kawai H."/>
            <person name="Kimura K."/>
            <person name="Kloareg B."/>
            <person name="Kupper F.C."/>
            <person name="Lang D."/>
            <person name="Le Bail A."/>
            <person name="Leblanc C."/>
            <person name="Lerouge P."/>
            <person name="Lohr M."/>
            <person name="Lopez P.J."/>
            <person name="Martens C."/>
            <person name="Maumus F."/>
            <person name="Michel G."/>
            <person name="Miranda-Saavedra D."/>
            <person name="Morales J."/>
            <person name="Moreau H."/>
            <person name="Motomura T."/>
            <person name="Nagasato C."/>
            <person name="Napoli C.A."/>
            <person name="Nelson D.R."/>
            <person name="Nyvall-Collen P."/>
            <person name="Peters A.F."/>
            <person name="Pommier C."/>
            <person name="Potin P."/>
            <person name="Poulain J."/>
            <person name="Quesneville H."/>
            <person name="Read B."/>
            <person name="Rensing S.A."/>
            <person name="Ritter A."/>
            <person name="Rousvoal S."/>
            <person name="Samanta M."/>
            <person name="Samson G."/>
            <person name="Schroeder D.C."/>
            <person name="Segurens B."/>
            <person name="Strittmatter M."/>
            <person name="Tonon T."/>
            <person name="Tregear J.W."/>
            <person name="Valentin K."/>
            <person name="von Dassow P."/>
            <person name="Yamagishi T."/>
            <person name="Van de Peer Y."/>
            <person name="Wincker P."/>
        </authorList>
    </citation>
    <scope>NUCLEOTIDE SEQUENCE [LARGE SCALE GENOMIC DNA]</scope>
    <source>
        <strain evidence="5">Ec32 / CCAP1310/4</strain>
    </source>
</reference>
<dbReference type="PANTHER" id="PTHR24366">
    <property type="entry name" value="IG(IMMUNOGLOBULIN) AND LRR(LEUCINE RICH REPEAT) DOMAINS"/>
    <property type="match status" value="1"/>
</dbReference>
<feature type="domain" description="F5/8 type C" evidence="3">
    <location>
        <begin position="153"/>
        <end position="252"/>
    </location>
</feature>
<dbReference type="PANTHER" id="PTHR24366:SF158">
    <property type="entry name" value="PLATELET GLYCOPROTEIN IB ALPHA CHAIN-LIKE-RELATED"/>
    <property type="match status" value="1"/>
</dbReference>
<keyword evidence="5" id="KW-1185">Reference proteome</keyword>
<dbReference type="AlphaFoldDB" id="D7G2Y6"/>
<keyword evidence="1" id="KW-0433">Leucine-rich repeat</keyword>
<dbReference type="PROSITE" id="PS50022">
    <property type="entry name" value="FA58C_3"/>
    <property type="match status" value="1"/>
</dbReference>
<name>D7G2Y6_ECTSI</name>
<dbReference type="Gene3D" id="2.60.120.260">
    <property type="entry name" value="Galactose-binding domain-like"/>
    <property type="match status" value="2"/>
</dbReference>
<evidence type="ECO:0000256" key="2">
    <source>
        <dbReference type="ARBA" id="ARBA00022737"/>
    </source>
</evidence>
<evidence type="ECO:0000313" key="4">
    <source>
        <dbReference type="EMBL" id="CBJ48843.1"/>
    </source>
</evidence>
<dbReference type="SUPFAM" id="SSF52058">
    <property type="entry name" value="L domain-like"/>
    <property type="match status" value="1"/>
</dbReference>
<evidence type="ECO:0000256" key="1">
    <source>
        <dbReference type="ARBA" id="ARBA00022614"/>
    </source>
</evidence>
<dbReference type="SUPFAM" id="SSF49785">
    <property type="entry name" value="Galactose-binding domain-like"/>
    <property type="match status" value="1"/>
</dbReference>
<dbReference type="InterPro" id="IPR008979">
    <property type="entry name" value="Galactose-bd-like_sf"/>
</dbReference>
<gene>
    <name evidence="4" type="ORF">Esi_0049_0078</name>
</gene>
<evidence type="ECO:0000313" key="5">
    <source>
        <dbReference type="Proteomes" id="UP000002630"/>
    </source>
</evidence>
<sequence length="539" mass="57669">MGVTPEASVFDTRSTLPYGCPPDGCVAANTRDGDMSDESRWSCRPSLDTSGSGCSITFTLEKVEYLGDIRIALYKGDTRTRTMDIYVDGRHITTWTSSGTTTGFESVLLFDQGQVVELVGVLNDMEWLSILEVEIDVDDGTVDDDTVVVLDVVEAAEMGTVTATADLYDTRLGDTVGCDPEGCTAALTRDGDMSEGSRWSCAPKLGGPCSISYDLGAAYNVEQLRLLMYRGDSRTRTVDVSVDGALVTTWTSSGTTTEFESVDLSGAYGQVVTISGNNQADSQWLSIIETEIMVYEGDAPAPSPTTPSPIFMPTTPSPVSPTAGINACFDSTSDDYRCQPSVDQPAYIDLNNCNFVDSDAADLPACFESFGKTDIEILRIAFHDDLTTLPVGVFEGLENVVDMDLSYTGLEYLPAGVFSGLSGLTKLSMHFSSIEGLPEDLFADTPLLDSLEVSSAKLSTLPAGVFEPLTSLQSLTLSSRFDDVLLQCLPSSTATDISLWEQLVVEEAKAATCECEPTEAVYCETGTTCQPGVGGYTCE</sequence>
<dbReference type="InterPro" id="IPR001611">
    <property type="entry name" value="Leu-rich_rpt"/>
</dbReference>
<protein>
    <submittedName>
        <fullName evidence="4">Hypothetical leucine rich repeat protein</fullName>
    </submittedName>
</protein>
<dbReference type="InParanoid" id="D7G2Y6"/>
<dbReference type="Pfam" id="PF13855">
    <property type="entry name" value="LRR_8"/>
    <property type="match status" value="1"/>
</dbReference>
<dbReference type="SMART" id="SM00369">
    <property type="entry name" value="LRR_TYP"/>
    <property type="match status" value="3"/>
</dbReference>
<proteinExistence type="predicted"/>
<dbReference type="InterPro" id="IPR032675">
    <property type="entry name" value="LRR_dom_sf"/>
</dbReference>
<evidence type="ECO:0000259" key="3">
    <source>
        <dbReference type="PROSITE" id="PS50022"/>
    </source>
</evidence>
<keyword evidence="2" id="KW-0677">Repeat</keyword>